<protein>
    <recommendedName>
        <fullName evidence="3">Checkpoint protein RAD24-like helical bundle domain-containing protein</fullName>
    </recommendedName>
</protein>
<proteinExistence type="predicted"/>
<name>A0AA40KA39_9PEZI</name>
<sequence length="1337" mass="147642">MSTLLSYVPLVNRLVSPRHATIDIPPVPVHSIETAPEKRPRTLKHLLKANHVNHSIIYHNLQFDNHTPHILCSAYWFGAEPHQLYHIYEVESKELDPWVPSPSEVLQEDWRDFLGDKRYQRAYVDFFEDALAMKHNYHWKKVVEEYMFGGDEPLVNGLIGGLGHPLIHLAFAYEFDNREIAMEALGLACVQYNYLHRYSDDPKYIKKSPLSSTSPASLLEKLSGDKRFDGIFSEPGVDNMEPLFKNHESLVLEYWNAWELTVPVKQFQESQEAAVALLVATVPPGTHSYNFFLVHILTTSHAVRTLLPVLPAKYHLSLVRQWWLLTLAVYISVLRPKVDPDYVPEDLKGKGWKYVDHQVMNVEWSTDAHFVKAVRSMKVASQTWGDVHERYLAAAVSPCIAAEAFAMAPPAKRRKRATVVEDSDDEDDKQQNRNTMKRFLFSSPDSKASPNKSFESNFDIVPESPSPIRKRTTRAATAKTKAPASAPPPSSLFPKRPTTKSPSTSPDKRVRGQNKVKIKEKGQTADLLTLFSKQAQRSHASALNGTGKDSGALVLEDIASDPISEDDELALDKTAVGSSIVGRMANKRFRDGSQASMPPPASTMSSTTGQRFMKQPKVPASGLVREESDDSRPWSERFAPVNLEELAVHKKKVADVRRWLEDVLGGRLRQRLLILKGAAGSGKTTTVQLLAKDMRCEVLEWRNPNTTYGMGQGFQSAASQFEEFLGRGGKFGQLEMESDATPSPTPHGLAPSTLERRIILIEEFPNTFVRSSTGLLSFRNTILQFLAANIPPLSNFGQARGSEAITPIVMIVSETLLTTASASADSFTAHRLLGPEILRHPGTGIIEFNAVAPTLLAKALELIVQKEARKSGRRRTPGPLVLKRLADIGDIRSSISSLEFLCVKGDDETDWGSKVAFTKPKRGAKDIPAMTKGEADSLELVSQREATLGIFHAVGKVVYNKRAEQPFPAGSTEMAAETLPNYMAHLSRSKKSEVAVESLMDETGTDTSTFVSALHENYALSCEQNNPLDANTSLDYLNSCLDYLSDSDILCPSWDAFFSNKGYSGGWAGKDSGSHILRQDEMAFQVAVRGLLFSLPSPVKRQAHPRGRGGDSFKMYYPAYLKLWRAKEELEGFVDMWATKSLKGEEGGPGPPPESLTSGSAMFRKSQPSGVESWGGRGSSSMNGLTRSTQTGPTANEDSSAPAPLLSLGNGARQELLMERLPYMALIARRKRCAFGSMRARDLDRIVSFQGIGQLGATADSDEEAEDDDGLVMQGESWATDKPTEEGLPNKKKARRVGLGAILSKRRMGGEPEGEGAETEGLPFQSLVLSDDDIEDD</sequence>
<feature type="compositionally biased region" description="Low complexity" evidence="2">
    <location>
        <begin position="474"/>
        <end position="484"/>
    </location>
</feature>
<dbReference type="SUPFAM" id="SSF52540">
    <property type="entry name" value="P-loop containing nucleoside triphosphate hydrolases"/>
    <property type="match status" value="1"/>
</dbReference>
<comment type="caution">
    <text evidence="4">The sequence shown here is derived from an EMBL/GenBank/DDBJ whole genome shotgun (WGS) entry which is preliminary data.</text>
</comment>
<organism evidence="4 5">
    <name type="scientific">Schizothecium vesticola</name>
    <dbReference type="NCBI Taxonomy" id="314040"/>
    <lineage>
        <taxon>Eukaryota</taxon>
        <taxon>Fungi</taxon>
        <taxon>Dikarya</taxon>
        <taxon>Ascomycota</taxon>
        <taxon>Pezizomycotina</taxon>
        <taxon>Sordariomycetes</taxon>
        <taxon>Sordariomycetidae</taxon>
        <taxon>Sordariales</taxon>
        <taxon>Schizotheciaceae</taxon>
        <taxon>Schizothecium</taxon>
    </lineage>
</organism>
<feature type="domain" description="Checkpoint protein RAD24-like helical bundle" evidence="3">
    <location>
        <begin position="945"/>
        <end position="1051"/>
    </location>
</feature>
<evidence type="ECO:0000313" key="5">
    <source>
        <dbReference type="Proteomes" id="UP001172155"/>
    </source>
</evidence>
<evidence type="ECO:0000313" key="4">
    <source>
        <dbReference type="EMBL" id="KAK0751693.1"/>
    </source>
</evidence>
<feature type="compositionally biased region" description="Polar residues" evidence="2">
    <location>
        <begin position="1155"/>
        <end position="1170"/>
    </location>
</feature>
<dbReference type="InterPro" id="IPR057927">
    <property type="entry name" value="RAD24-like_helical"/>
</dbReference>
<feature type="region of interest" description="Disordered" evidence="2">
    <location>
        <begin position="590"/>
        <end position="631"/>
    </location>
</feature>
<evidence type="ECO:0000259" key="3">
    <source>
        <dbReference type="Pfam" id="PF25812"/>
    </source>
</evidence>
<evidence type="ECO:0000256" key="2">
    <source>
        <dbReference type="SAM" id="MobiDB-lite"/>
    </source>
</evidence>
<feature type="region of interest" description="Disordered" evidence="2">
    <location>
        <begin position="411"/>
        <end position="514"/>
    </location>
</feature>
<feature type="compositionally biased region" description="Polar residues" evidence="2">
    <location>
        <begin position="1179"/>
        <end position="1199"/>
    </location>
</feature>
<dbReference type="GO" id="GO:0016491">
    <property type="term" value="F:oxidoreductase activity"/>
    <property type="evidence" value="ECO:0007669"/>
    <property type="project" value="UniProtKB-KW"/>
</dbReference>
<keyword evidence="5" id="KW-1185">Reference proteome</keyword>
<dbReference type="PANTHER" id="PTHR35870:SF6">
    <property type="entry name" value="MGS207 PROTEIN"/>
    <property type="match status" value="1"/>
</dbReference>
<feature type="compositionally biased region" description="Polar residues" evidence="2">
    <location>
        <begin position="443"/>
        <end position="456"/>
    </location>
</feature>
<keyword evidence="1" id="KW-0560">Oxidoreductase</keyword>
<dbReference type="Proteomes" id="UP001172155">
    <property type="component" value="Unassembled WGS sequence"/>
</dbReference>
<feature type="region of interest" description="Disordered" evidence="2">
    <location>
        <begin position="1142"/>
        <end position="1207"/>
    </location>
</feature>
<reference evidence="4" key="1">
    <citation type="submission" date="2023-06" db="EMBL/GenBank/DDBJ databases">
        <title>Genome-scale phylogeny and comparative genomics of the fungal order Sordariales.</title>
        <authorList>
            <consortium name="Lawrence Berkeley National Laboratory"/>
            <person name="Hensen N."/>
            <person name="Bonometti L."/>
            <person name="Westerberg I."/>
            <person name="Brannstrom I.O."/>
            <person name="Guillou S."/>
            <person name="Cros-Aarteil S."/>
            <person name="Calhoun S."/>
            <person name="Haridas S."/>
            <person name="Kuo A."/>
            <person name="Mondo S."/>
            <person name="Pangilinan J."/>
            <person name="Riley R."/>
            <person name="LaButti K."/>
            <person name="Andreopoulos B."/>
            <person name="Lipzen A."/>
            <person name="Chen C."/>
            <person name="Yanf M."/>
            <person name="Daum C."/>
            <person name="Ng V."/>
            <person name="Clum A."/>
            <person name="Steindorff A."/>
            <person name="Ohm R."/>
            <person name="Martin F."/>
            <person name="Silar P."/>
            <person name="Natvig D."/>
            <person name="Lalanne C."/>
            <person name="Gautier V."/>
            <person name="Ament-velasquez S.L."/>
            <person name="Kruys A."/>
            <person name="Hutchinson M.I."/>
            <person name="Powell A.J."/>
            <person name="Barry K."/>
            <person name="Miller A.N."/>
            <person name="Grigoriev I.V."/>
            <person name="Debuchy R."/>
            <person name="Gladieux P."/>
            <person name="Thoren M.H."/>
            <person name="Johannesson H."/>
        </authorList>
    </citation>
    <scope>NUCLEOTIDE SEQUENCE</scope>
    <source>
        <strain evidence="4">SMH3187-1</strain>
    </source>
</reference>
<dbReference type="InterPro" id="IPR027417">
    <property type="entry name" value="P-loop_NTPase"/>
</dbReference>
<feature type="region of interest" description="Disordered" evidence="2">
    <location>
        <begin position="1280"/>
        <end position="1337"/>
    </location>
</feature>
<dbReference type="Pfam" id="PF14027">
    <property type="entry name" value="Questin_oxidase"/>
    <property type="match status" value="1"/>
</dbReference>
<dbReference type="Gene3D" id="3.40.50.300">
    <property type="entry name" value="P-loop containing nucleotide triphosphate hydrolases"/>
    <property type="match status" value="1"/>
</dbReference>
<accession>A0AA40KA39</accession>
<dbReference type="Pfam" id="PF03215">
    <property type="entry name" value="Rad17"/>
    <property type="match status" value="1"/>
</dbReference>
<dbReference type="Pfam" id="PF25812">
    <property type="entry name" value="RAD24_helical"/>
    <property type="match status" value="1"/>
</dbReference>
<gene>
    <name evidence="4" type="ORF">B0T18DRAFT_486216</name>
</gene>
<evidence type="ECO:0000256" key="1">
    <source>
        <dbReference type="ARBA" id="ARBA00023002"/>
    </source>
</evidence>
<dbReference type="InterPro" id="IPR025337">
    <property type="entry name" value="Questin_oxidase-like"/>
</dbReference>
<dbReference type="PANTHER" id="PTHR35870">
    <property type="entry name" value="PROTEIN, PUTATIVE (AFU_ORTHOLOGUE AFUA_5G03330)-RELATED"/>
    <property type="match status" value="1"/>
</dbReference>
<dbReference type="EMBL" id="JAUKUD010000002">
    <property type="protein sequence ID" value="KAK0751693.1"/>
    <property type="molecule type" value="Genomic_DNA"/>
</dbReference>